<dbReference type="GO" id="GO:0043386">
    <property type="term" value="P:mycotoxin biosynthetic process"/>
    <property type="evidence" value="ECO:0007669"/>
    <property type="project" value="InterPro"/>
</dbReference>
<dbReference type="Pfam" id="PF11807">
    <property type="entry name" value="UstYa"/>
    <property type="match status" value="1"/>
</dbReference>
<dbReference type="PANTHER" id="PTHR33365:SF4">
    <property type="entry name" value="CYCLOCHLOROTINE BIOSYNTHESIS PROTEIN O"/>
    <property type="match status" value="1"/>
</dbReference>
<name>F9XFZ2_ZYMTI</name>
<dbReference type="GeneID" id="13397856"/>
<evidence type="ECO:0000313" key="3">
    <source>
        <dbReference type="EMBL" id="EGP85705.1"/>
    </source>
</evidence>
<dbReference type="OrthoDB" id="3687641at2759"/>
<feature type="non-terminal residue" evidence="3">
    <location>
        <position position="90"/>
    </location>
</feature>
<organism evidence="3 4">
    <name type="scientific">Zymoseptoria tritici (strain CBS 115943 / IPO323)</name>
    <name type="common">Speckled leaf blotch fungus</name>
    <name type="synonym">Septoria tritici</name>
    <dbReference type="NCBI Taxonomy" id="336722"/>
    <lineage>
        <taxon>Eukaryota</taxon>
        <taxon>Fungi</taxon>
        <taxon>Dikarya</taxon>
        <taxon>Ascomycota</taxon>
        <taxon>Pezizomycotina</taxon>
        <taxon>Dothideomycetes</taxon>
        <taxon>Dothideomycetidae</taxon>
        <taxon>Mycosphaerellales</taxon>
        <taxon>Mycosphaerellaceae</taxon>
        <taxon>Zymoseptoria</taxon>
    </lineage>
</organism>
<dbReference type="eggNOG" id="ENOG502SR2C">
    <property type="taxonomic scope" value="Eukaryota"/>
</dbReference>
<dbReference type="EMBL" id="CM001202">
    <property type="protein sequence ID" value="EGP85705.1"/>
    <property type="molecule type" value="Genomic_DNA"/>
</dbReference>
<evidence type="ECO:0000256" key="2">
    <source>
        <dbReference type="ARBA" id="ARBA00035112"/>
    </source>
</evidence>
<dbReference type="InParanoid" id="F9XFZ2"/>
<comment type="similarity">
    <text evidence="2">Belongs to the ustYa family.</text>
</comment>
<evidence type="ECO:0000256" key="1">
    <source>
        <dbReference type="ARBA" id="ARBA00004685"/>
    </source>
</evidence>
<dbReference type="HOGENOM" id="CLU_042941_7_2_1"/>
<protein>
    <submittedName>
        <fullName evidence="3">Uncharacterized protein</fullName>
    </submittedName>
</protein>
<proteinExistence type="inferred from homology"/>
<accession>F9XFZ2</accession>
<reference evidence="3 4" key="1">
    <citation type="journal article" date="2011" name="PLoS Genet.">
        <title>Finished genome of the fungal wheat pathogen Mycosphaerella graminicola reveals dispensome structure, chromosome plasticity, and stealth pathogenesis.</title>
        <authorList>
            <person name="Goodwin S.B."/>
            <person name="Ben M'barek S."/>
            <person name="Dhillon B."/>
            <person name="Wittenberg A.H.J."/>
            <person name="Crane C.F."/>
            <person name="Hane J.K."/>
            <person name="Foster A.J."/>
            <person name="Van der Lee T.A.J."/>
            <person name="Grimwood J."/>
            <person name="Aerts A."/>
            <person name="Antoniw J."/>
            <person name="Bailey A."/>
            <person name="Bluhm B."/>
            <person name="Bowler J."/>
            <person name="Bristow J."/>
            <person name="van der Burgt A."/>
            <person name="Canto-Canche B."/>
            <person name="Churchill A.C.L."/>
            <person name="Conde-Ferraez L."/>
            <person name="Cools H.J."/>
            <person name="Coutinho P.M."/>
            <person name="Csukai M."/>
            <person name="Dehal P."/>
            <person name="De Wit P."/>
            <person name="Donzelli B."/>
            <person name="van de Geest H.C."/>
            <person name="van Ham R.C.H.J."/>
            <person name="Hammond-Kosack K.E."/>
            <person name="Henrissat B."/>
            <person name="Kilian A."/>
            <person name="Kobayashi A.K."/>
            <person name="Koopmann E."/>
            <person name="Kourmpetis Y."/>
            <person name="Kuzniar A."/>
            <person name="Lindquist E."/>
            <person name="Lombard V."/>
            <person name="Maliepaard C."/>
            <person name="Martins N."/>
            <person name="Mehrabi R."/>
            <person name="Nap J.P.H."/>
            <person name="Ponomarenko A."/>
            <person name="Rudd J.J."/>
            <person name="Salamov A."/>
            <person name="Schmutz J."/>
            <person name="Schouten H.J."/>
            <person name="Shapiro H."/>
            <person name="Stergiopoulos I."/>
            <person name="Torriani S.F.F."/>
            <person name="Tu H."/>
            <person name="de Vries R.P."/>
            <person name="Waalwijk C."/>
            <person name="Ware S.B."/>
            <person name="Wiebenga A."/>
            <person name="Zwiers L.-H."/>
            <person name="Oliver R.P."/>
            <person name="Grigoriev I.V."/>
            <person name="Kema G.H.J."/>
        </authorList>
    </citation>
    <scope>NUCLEOTIDE SEQUENCE [LARGE SCALE GENOMIC DNA]</scope>
    <source>
        <strain evidence="4">CBS 115943 / IPO323</strain>
    </source>
</reference>
<dbReference type="KEGG" id="ztr:MYCGRDRAFT_29302"/>
<dbReference type="Proteomes" id="UP000008062">
    <property type="component" value="Chromosome 7"/>
</dbReference>
<evidence type="ECO:0000313" key="4">
    <source>
        <dbReference type="Proteomes" id="UP000008062"/>
    </source>
</evidence>
<keyword evidence="4" id="KW-1185">Reference proteome</keyword>
<gene>
    <name evidence="3" type="ORF">MYCGRDRAFT_29302</name>
</gene>
<sequence length="90" mass="10647">LHQLHCLDHLRKVLNPARYNSTMSKTFQSYHTDHCIDLIRQSIQCQSDITLNPTRWWPALGGTGRNFIDTDRPHTCRNFGKIREWAHGRY</sequence>
<dbReference type="AlphaFoldDB" id="F9XFZ2"/>
<comment type="pathway">
    <text evidence="1">Mycotoxin biosynthesis.</text>
</comment>
<dbReference type="InterPro" id="IPR021765">
    <property type="entry name" value="UstYa-like"/>
</dbReference>
<dbReference type="RefSeq" id="XP_003850729.1">
    <property type="nucleotide sequence ID" value="XM_003850681.1"/>
</dbReference>
<feature type="non-terminal residue" evidence="3">
    <location>
        <position position="1"/>
    </location>
</feature>
<dbReference type="STRING" id="336722.F9XFZ2"/>
<dbReference type="PANTHER" id="PTHR33365">
    <property type="entry name" value="YALI0B05434P"/>
    <property type="match status" value="1"/>
</dbReference>